<sequence>MKHLLAAVVYTALCVLANPALAEMGDPAALRDGDMKKLAFHADPKDVPDIEIVDADEAAVRLSDMAGRWLVVNFWATWCAPCREEMPTLSNLQAHYDGKPVDVVTIATGRNPPTSIRRFFEEIEVENLPLYRDPNQALARGMGILGLPVTVIIDPEGREIARLMGDADWDSDSAIAILDALSAGS</sequence>
<dbReference type="InterPro" id="IPR050553">
    <property type="entry name" value="Thioredoxin_ResA/DsbE_sf"/>
</dbReference>
<dbReference type="CDD" id="cd02966">
    <property type="entry name" value="TlpA_like_family"/>
    <property type="match status" value="1"/>
</dbReference>
<dbReference type="EMBL" id="FOLG01000011">
    <property type="protein sequence ID" value="SFC92355.1"/>
    <property type="molecule type" value="Genomic_DNA"/>
</dbReference>
<organism evidence="4 5">
    <name type="scientific">Tropicimonas isoalkanivorans</name>
    <dbReference type="NCBI Taxonomy" id="441112"/>
    <lineage>
        <taxon>Bacteria</taxon>
        <taxon>Pseudomonadati</taxon>
        <taxon>Pseudomonadota</taxon>
        <taxon>Alphaproteobacteria</taxon>
        <taxon>Rhodobacterales</taxon>
        <taxon>Roseobacteraceae</taxon>
        <taxon>Tropicimonas</taxon>
    </lineage>
</organism>
<dbReference type="AlphaFoldDB" id="A0A1I1N4J1"/>
<dbReference type="RefSeq" id="WP_093361853.1">
    <property type="nucleotide sequence ID" value="NZ_FOLG01000011.1"/>
</dbReference>
<dbReference type="PANTHER" id="PTHR42852">
    <property type="entry name" value="THIOL:DISULFIDE INTERCHANGE PROTEIN DSBE"/>
    <property type="match status" value="1"/>
</dbReference>
<evidence type="ECO:0000259" key="3">
    <source>
        <dbReference type="PROSITE" id="PS51352"/>
    </source>
</evidence>
<evidence type="ECO:0000256" key="2">
    <source>
        <dbReference type="SAM" id="SignalP"/>
    </source>
</evidence>
<gene>
    <name evidence="4" type="ORF">SAMN04488094_111118</name>
</gene>
<dbReference type="InterPro" id="IPR013766">
    <property type="entry name" value="Thioredoxin_domain"/>
</dbReference>
<proteinExistence type="predicted"/>
<evidence type="ECO:0000313" key="5">
    <source>
        <dbReference type="Proteomes" id="UP000198728"/>
    </source>
</evidence>
<keyword evidence="1" id="KW-0676">Redox-active center</keyword>
<dbReference type="PROSITE" id="PS00194">
    <property type="entry name" value="THIOREDOXIN_1"/>
    <property type="match status" value="1"/>
</dbReference>
<dbReference type="Gene3D" id="3.40.30.10">
    <property type="entry name" value="Glutaredoxin"/>
    <property type="match status" value="1"/>
</dbReference>
<dbReference type="GO" id="GO:0015036">
    <property type="term" value="F:disulfide oxidoreductase activity"/>
    <property type="evidence" value="ECO:0007669"/>
    <property type="project" value="UniProtKB-ARBA"/>
</dbReference>
<dbReference type="InterPro" id="IPR000866">
    <property type="entry name" value="AhpC/TSA"/>
</dbReference>
<dbReference type="Pfam" id="PF00578">
    <property type="entry name" value="AhpC-TSA"/>
    <property type="match status" value="1"/>
</dbReference>
<accession>A0A1I1N4J1</accession>
<protein>
    <submittedName>
        <fullName evidence="4">Peroxiredoxin</fullName>
    </submittedName>
</protein>
<dbReference type="PANTHER" id="PTHR42852:SF18">
    <property type="entry name" value="CHROMOSOME UNDETERMINED SCAFFOLD_47, WHOLE GENOME SHOTGUN SEQUENCE"/>
    <property type="match status" value="1"/>
</dbReference>
<dbReference type="InterPro" id="IPR017937">
    <property type="entry name" value="Thioredoxin_CS"/>
</dbReference>
<reference evidence="4 5" key="1">
    <citation type="submission" date="2016-10" db="EMBL/GenBank/DDBJ databases">
        <authorList>
            <person name="de Groot N.N."/>
        </authorList>
    </citation>
    <scope>NUCLEOTIDE SEQUENCE [LARGE SCALE GENOMIC DNA]</scope>
    <source>
        <strain evidence="4 5">DSM 19548</strain>
    </source>
</reference>
<dbReference type="GO" id="GO:0016209">
    <property type="term" value="F:antioxidant activity"/>
    <property type="evidence" value="ECO:0007669"/>
    <property type="project" value="InterPro"/>
</dbReference>
<feature type="signal peptide" evidence="2">
    <location>
        <begin position="1"/>
        <end position="22"/>
    </location>
</feature>
<dbReference type="PROSITE" id="PS51352">
    <property type="entry name" value="THIOREDOXIN_2"/>
    <property type="match status" value="1"/>
</dbReference>
<dbReference type="SUPFAM" id="SSF52833">
    <property type="entry name" value="Thioredoxin-like"/>
    <property type="match status" value="1"/>
</dbReference>
<feature type="chain" id="PRO_5011520780" evidence="2">
    <location>
        <begin position="23"/>
        <end position="185"/>
    </location>
</feature>
<dbReference type="Proteomes" id="UP000198728">
    <property type="component" value="Unassembled WGS sequence"/>
</dbReference>
<dbReference type="OrthoDB" id="9799347at2"/>
<evidence type="ECO:0000313" key="4">
    <source>
        <dbReference type="EMBL" id="SFC92355.1"/>
    </source>
</evidence>
<dbReference type="STRING" id="441112.SAMN04488094_111118"/>
<dbReference type="InterPro" id="IPR036249">
    <property type="entry name" value="Thioredoxin-like_sf"/>
</dbReference>
<evidence type="ECO:0000256" key="1">
    <source>
        <dbReference type="ARBA" id="ARBA00023284"/>
    </source>
</evidence>
<keyword evidence="5" id="KW-1185">Reference proteome</keyword>
<keyword evidence="2" id="KW-0732">Signal</keyword>
<feature type="domain" description="Thioredoxin" evidence="3">
    <location>
        <begin position="41"/>
        <end position="183"/>
    </location>
</feature>
<name>A0A1I1N4J1_9RHOB</name>